<feature type="transmembrane region" description="Helical" evidence="2">
    <location>
        <begin position="46"/>
        <end position="68"/>
    </location>
</feature>
<dbReference type="Pfam" id="PF14494">
    <property type="entry name" value="DUF4436"/>
    <property type="match status" value="1"/>
</dbReference>
<accession>A0A4V6Q6J1</accession>
<dbReference type="Proteomes" id="UP000294927">
    <property type="component" value="Unassembled WGS sequence"/>
</dbReference>
<comment type="caution">
    <text evidence="3">The sequence shown here is derived from an EMBL/GenBank/DDBJ whole genome shotgun (WGS) entry which is preliminary data.</text>
</comment>
<protein>
    <submittedName>
        <fullName evidence="3">Uncharacterized protein DUF4436</fullName>
    </submittedName>
</protein>
<organism evidence="3 4">
    <name type="scientific">Actinophytocola oryzae</name>
    <dbReference type="NCBI Taxonomy" id="502181"/>
    <lineage>
        <taxon>Bacteria</taxon>
        <taxon>Bacillati</taxon>
        <taxon>Actinomycetota</taxon>
        <taxon>Actinomycetes</taxon>
        <taxon>Pseudonocardiales</taxon>
        <taxon>Pseudonocardiaceae</taxon>
    </lineage>
</organism>
<evidence type="ECO:0000313" key="4">
    <source>
        <dbReference type="Proteomes" id="UP000294927"/>
    </source>
</evidence>
<evidence type="ECO:0000313" key="3">
    <source>
        <dbReference type="EMBL" id="TDV40941.1"/>
    </source>
</evidence>
<reference evidence="3 4" key="1">
    <citation type="submission" date="2019-03" db="EMBL/GenBank/DDBJ databases">
        <title>Genomic Encyclopedia of Archaeal and Bacterial Type Strains, Phase II (KMG-II): from individual species to whole genera.</title>
        <authorList>
            <person name="Goeker M."/>
        </authorList>
    </citation>
    <scope>NUCLEOTIDE SEQUENCE [LARGE SCALE GENOMIC DNA]</scope>
    <source>
        <strain evidence="3 4">DSM 45499</strain>
    </source>
</reference>
<feature type="transmembrane region" description="Helical" evidence="2">
    <location>
        <begin position="226"/>
        <end position="245"/>
    </location>
</feature>
<keyword evidence="2" id="KW-0472">Membrane</keyword>
<feature type="transmembrane region" description="Helical" evidence="2">
    <location>
        <begin position="257"/>
        <end position="275"/>
    </location>
</feature>
<dbReference type="RefSeq" id="WP_166664430.1">
    <property type="nucleotide sequence ID" value="NZ_SOCP01000021.1"/>
</dbReference>
<feature type="region of interest" description="Disordered" evidence="1">
    <location>
        <begin position="1"/>
        <end position="41"/>
    </location>
</feature>
<keyword evidence="4" id="KW-1185">Reference proteome</keyword>
<sequence>MNEETSEATPPVTASAPRTATGAVPAQRSAPPGSHDTKSTRKGTRIGLVLTLLIAFTAAYLVVLFTFLSGDSDRSQHFTSDGGTDPDRVTIDVTLLTINADDNAYQVRVDAQPQGRYRAADGALTAPLRMTLDEIDGDHTTELAAGQWMPLREATLTADGDTSLYPFDEHHIPLEIAMSDARGEPVPITLDLNTGLHDWEADAVMRPDSHTGDIRLEMTASRSAPVVTFALGLMVVLVLLVVVTVGMVTRAISTGKIGFPTLASLAALLFAIPGIRNSMPDTPPVGTLSDFVVFFWALSTVAICMTIASLAWLRHARRTADDPAD</sequence>
<feature type="transmembrane region" description="Helical" evidence="2">
    <location>
        <begin position="291"/>
        <end position="313"/>
    </location>
</feature>
<keyword evidence="2" id="KW-0812">Transmembrane</keyword>
<proteinExistence type="predicted"/>
<dbReference type="InterPro" id="IPR027948">
    <property type="entry name" value="DUF4436"/>
</dbReference>
<dbReference type="AlphaFoldDB" id="A0A4V6Q6J1"/>
<dbReference type="EMBL" id="SOCP01000021">
    <property type="protein sequence ID" value="TDV40941.1"/>
    <property type="molecule type" value="Genomic_DNA"/>
</dbReference>
<name>A0A4V6Q6J1_9PSEU</name>
<gene>
    <name evidence="3" type="ORF">CLV71_1217</name>
</gene>
<evidence type="ECO:0000256" key="2">
    <source>
        <dbReference type="SAM" id="Phobius"/>
    </source>
</evidence>
<evidence type="ECO:0000256" key="1">
    <source>
        <dbReference type="SAM" id="MobiDB-lite"/>
    </source>
</evidence>
<keyword evidence="2" id="KW-1133">Transmembrane helix</keyword>